<evidence type="ECO:0000256" key="1">
    <source>
        <dbReference type="SAM" id="Phobius"/>
    </source>
</evidence>
<comment type="caution">
    <text evidence="4">The sequence shown here is derived from an EMBL/GenBank/DDBJ whole genome shotgun (WGS) entry which is preliminary data.</text>
</comment>
<name>A0A1F4T4W3_UNCSA</name>
<protein>
    <recommendedName>
        <fullName evidence="6">Glycosyl transferase family 1 domain-containing protein</fullName>
    </recommendedName>
</protein>
<dbReference type="Proteomes" id="UP000178602">
    <property type="component" value="Unassembled WGS sequence"/>
</dbReference>
<dbReference type="Pfam" id="PF13477">
    <property type="entry name" value="Glyco_trans_4_2"/>
    <property type="match status" value="1"/>
</dbReference>
<dbReference type="PANTHER" id="PTHR12526">
    <property type="entry name" value="GLYCOSYLTRANSFERASE"/>
    <property type="match status" value="1"/>
</dbReference>
<gene>
    <name evidence="4" type="ORF">A3K49_02450</name>
</gene>
<feature type="transmembrane region" description="Helical" evidence="1">
    <location>
        <begin position="111"/>
        <end position="133"/>
    </location>
</feature>
<evidence type="ECO:0000259" key="2">
    <source>
        <dbReference type="Pfam" id="PF00534"/>
    </source>
</evidence>
<reference evidence="4 5" key="1">
    <citation type="journal article" date="2016" name="Nat. Commun.">
        <title>Thousands of microbial genomes shed light on interconnected biogeochemical processes in an aquifer system.</title>
        <authorList>
            <person name="Anantharaman K."/>
            <person name="Brown C.T."/>
            <person name="Hug L.A."/>
            <person name="Sharon I."/>
            <person name="Castelle C.J."/>
            <person name="Probst A.J."/>
            <person name="Thomas B.C."/>
            <person name="Singh A."/>
            <person name="Wilkins M.J."/>
            <person name="Karaoz U."/>
            <person name="Brodie E.L."/>
            <person name="Williams K.H."/>
            <person name="Hubbard S.S."/>
            <person name="Banfield J.F."/>
        </authorList>
    </citation>
    <scope>NUCLEOTIDE SEQUENCE [LARGE SCALE GENOMIC DNA]</scope>
</reference>
<dbReference type="InterPro" id="IPR028098">
    <property type="entry name" value="Glyco_trans_4-like_N"/>
</dbReference>
<dbReference type="Gene3D" id="3.40.50.2000">
    <property type="entry name" value="Glycogen Phosphorylase B"/>
    <property type="match status" value="2"/>
</dbReference>
<evidence type="ECO:0000313" key="4">
    <source>
        <dbReference type="EMBL" id="OGC27851.1"/>
    </source>
</evidence>
<dbReference type="GO" id="GO:0016757">
    <property type="term" value="F:glycosyltransferase activity"/>
    <property type="evidence" value="ECO:0007669"/>
    <property type="project" value="InterPro"/>
</dbReference>
<keyword evidence="1" id="KW-1133">Transmembrane helix</keyword>
<evidence type="ECO:0000313" key="5">
    <source>
        <dbReference type="Proteomes" id="UP000178602"/>
    </source>
</evidence>
<sequence>MDKKNKKLKICFIGWSDSIHVQRWVKWFAGQGHEVHLLSNSDCPVPGVTVHSLSGKRLPVKGSAEATAAKTKDGYIREFIAKIKFYYLSYLKYPLYIYRARKIIRELRPDILQAFYIGFGGYIGIFTGFHPFMICTGGADIMFFPRKFLSHRLITRYILKRADFIVHPSEESNQLAIELGAPSEKTAYQHFGVDLSLFNPEIDPQPLLDRFGLNGHPIVLSTRGLFDKYYNISGLLKAFALVVAEVPAARLILKYYSAPEINKFENLSKSLGIYDKIIWIGKSEYESMGRYYRCADVYASLSFTDSGSLSMLEAMACGATPVVSDLPNIREWIKPGWNGYLLRPDDVGGAAKAIIEVIRDREVRSLFGRRNAEIIRERADQNICYRELERITYRLLGPVSGER</sequence>
<keyword evidence="1" id="KW-0472">Membrane</keyword>
<feature type="domain" description="Glycosyl transferase family 1" evidence="2">
    <location>
        <begin position="217"/>
        <end position="370"/>
    </location>
</feature>
<dbReference type="SUPFAM" id="SSF53756">
    <property type="entry name" value="UDP-Glycosyltransferase/glycogen phosphorylase"/>
    <property type="match status" value="1"/>
</dbReference>
<dbReference type="AlphaFoldDB" id="A0A1F4T4W3"/>
<feature type="domain" description="Glycosyltransferase subfamily 4-like N-terminal" evidence="3">
    <location>
        <begin position="9"/>
        <end position="166"/>
    </location>
</feature>
<evidence type="ECO:0000259" key="3">
    <source>
        <dbReference type="Pfam" id="PF13477"/>
    </source>
</evidence>
<accession>A0A1F4T4W3</accession>
<dbReference type="EMBL" id="MEUG01000001">
    <property type="protein sequence ID" value="OGC27851.1"/>
    <property type="molecule type" value="Genomic_DNA"/>
</dbReference>
<dbReference type="Pfam" id="PF00534">
    <property type="entry name" value="Glycos_transf_1"/>
    <property type="match status" value="1"/>
</dbReference>
<proteinExistence type="predicted"/>
<dbReference type="CDD" id="cd03801">
    <property type="entry name" value="GT4_PimA-like"/>
    <property type="match status" value="1"/>
</dbReference>
<organism evidence="4 5">
    <name type="scientific">candidate division WOR-1 bacterium RIFOXYC12_FULL_54_18</name>
    <dbReference type="NCBI Taxonomy" id="1802584"/>
    <lineage>
        <taxon>Bacteria</taxon>
        <taxon>Bacillati</taxon>
        <taxon>Saganbacteria</taxon>
    </lineage>
</organism>
<keyword evidence="1" id="KW-0812">Transmembrane</keyword>
<evidence type="ECO:0008006" key="6">
    <source>
        <dbReference type="Google" id="ProtNLM"/>
    </source>
</evidence>
<dbReference type="InterPro" id="IPR001296">
    <property type="entry name" value="Glyco_trans_1"/>
</dbReference>